<dbReference type="PANTHER" id="PTHR33841">
    <property type="entry name" value="DNA METHYLTRANSFERASE YEEA-RELATED"/>
    <property type="match status" value="1"/>
</dbReference>
<dbReference type="RefSeq" id="WP_068504543.1">
    <property type="nucleotide sequence ID" value="NZ_LWQU01000196.1"/>
</dbReference>
<organism evidence="8 9">
    <name type="scientific">Magnetospirillum moscoviense</name>
    <dbReference type="NCBI Taxonomy" id="1437059"/>
    <lineage>
        <taxon>Bacteria</taxon>
        <taxon>Pseudomonadati</taxon>
        <taxon>Pseudomonadota</taxon>
        <taxon>Alphaproteobacteria</taxon>
        <taxon>Rhodospirillales</taxon>
        <taxon>Rhodospirillaceae</taxon>
        <taxon>Magnetospirillum</taxon>
    </lineage>
</organism>
<reference evidence="8 9" key="1">
    <citation type="submission" date="2016-04" db="EMBL/GenBank/DDBJ databases">
        <title>Draft genome sequence of freshwater magnetotactic bacteria Magnetospirillum marisnigri SP-1 and Magnetospirillum moscoviense BB-1.</title>
        <authorList>
            <person name="Koziaeva V."/>
            <person name="Dziuba M.V."/>
            <person name="Ivanov T.M."/>
            <person name="Kuznetsov B."/>
            <person name="Grouzdev D.S."/>
        </authorList>
    </citation>
    <scope>NUCLEOTIDE SEQUENCE [LARGE SCALE GENOMIC DNA]</scope>
    <source>
        <strain evidence="8 9">BB-1</strain>
    </source>
</reference>
<dbReference type="InterPro" id="IPR011639">
    <property type="entry name" value="MethylTrfase_TaqI-like_dom"/>
</dbReference>
<keyword evidence="2" id="KW-0489">Methyltransferase</keyword>
<name>A0A178M6Y1_9PROT</name>
<protein>
    <recommendedName>
        <fullName evidence="1">site-specific DNA-methyltransferase (adenine-specific)</fullName>
        <ecNumber evidence="1">2.1.1.72</ecNumber>
    </recommendedName>
</protein>
<dbReference type="SUPFAM" id="SSF53335">
    <property type="entry name" value="S-adenosyl-L-methionine-dependent methyltransferases"/>
    <property type="match status" value="1"/>
</dbReference>
<dbReference type="OrthoDB" id="9806213at2"/>
<comment type="catalytic activity">
    <reaction evidence="5">
        <text>a 2'-deoxyadenosine in DNA + S-adenosyl-L-methionine = an N(6)-methyl-2'-deoxyadenosine in DNA + S-adenosyl-L-homocysteine + H(+)</text>
        <dbReference type="Rhea" id="RHEA:15197"/>
        <dbReference type="Rhea" id="RHEA-COMP:12418"/>
        <dbReference type="Rhea" id="RHEA-COMP:12419"/>
        <dbReference type="ChEBI" id="CHEBI:15378"/>
        <dbReference type="ChEBI" id="CHEBI:57856"/>
        <dbReference type="ChEBI" id="CHEBI:59789"/>
        <dbReference type="ChEBI" id="CHEBI:90615"/>
        <dbReference type="ChEBI" id="CHEBI:90616"/>
        <dbReference type="EC" id="2.1.1.72"/>
    </reaction>
</comment>
<dbReference type="PANTHER" id="PTHR33841:SF1">
    <property type="entry name" value="DNA METHYLTRANSFERASE A"/>
    <property type="match status" value="1"/>
</dbReference>
<proteinExistence type="predicted"/>
<dbReference type="Pfam" id="PF07669">
    <property type="entry name" value="Eco57I"/>
    <property type="match status" value="1"/>
</dbReference>
<evidence type="ECO:0000259" key="7">
    <source>
        <dbReference type="Pfam" id="PF07669"/>
    </source>
</evidence>
<evidence type="ECO:0000313" key="8">
    <source>
        <dbReference type="EMBL" id="OAN44502.1"/>
    </source>
</evidence>
<keyword evidence="3" id="KW-0808">Transferase</keyword>
<dbReference type="EC" id="2.1.1.72" evidence="1"/>
<dbReference type="GO" id="GO:0009007">
    <property type="term" value="F:site-specific DNA-methyltransferase (adenine-specific) activity"/>
    <property type="evidence" value="ECO:0007669"/>
    <property type="project" value="UniProtKB-EC"/>
</dbReference>
<dbReference type="InterPro" id="IPR047939">
    <property type="entry name" value="BREX_1_PglX"/>
</dbReference>
<evidence type="ECO:0000256" key="3">
    <source>
        <dbReference type="ARBA" id="ARBA00022679"/>
    </source>
</evidence>
<keyword evidence="6" id="KW-0175">Coiled coil</keyword>
<accession>A0A178M6Y1</accession>
<dbReference type="REBASE" id="165705">
    <property type="entry name" value="MmoBB1ORF4890P"/>
</dbReference>
<comment type="caution">
    <text evidence="8">The sequence shown here is derived from an EMBL/GenBank/DDBJ whole genome shotgun (WGS) entry which is preliminary data.</text>
</comment>
<dbReference type="InterPro" id="IPR050953">
    <property type="entry name" value="N4_N6_ade-DNA_methylase"/>
</dbReference>
<dbReference type="Gene3D" id="3.40.50.150">
    <property type="entry name" value="Vaccinia Virus protein VP39"/>
    <property type="match status" value="1"/>
</dbReference>
<gene>
    <name evidence="8" type="ORF">A6A05_04890</name>
</gene>
<keyword evidence="4" id="KW-0949">S-adenosyl-L-methionine</keyword>
<evidence type="ECO:0000256" key="1">
    <source>
        <dbReference type="ARBA" id="ARBA00011900"/>
    </source>
</evidence>
<sequence>MNRNKLKTYAPKARRDFIAAVTARAIKFGISKDAIEPLQVQGNVALIAGQAHPRKVADQRSKLESRVKTRGFEQVMEEAAYTWFNRFAAIRYMEVHGYLDHGYRVLSHPDGKATPEIVEHAQHLDLPGLDKEKVIELKLDGTKEGDLYRMLLMAQCNALNSAMPFLFERIDDETELLLPDNLLHSDSVIRQMVNEIEEADWQEIEIIGWLYQFYISEKKDQVIGKVVKSEDIPAATQLFTPNWIVKYMVQNTLGAKWLATYPQSGIRAKMEFYIEPAEQTDEVNAKLAAITPKELNPEEITFLDPACGSGHILVEAYDLFKDIYLERGYVLRDVPRLILEKNLFGLDIDDRAAQMAAFALLMKARGDDRRVFDRSICMNVMAIQDSKGLDAKEICRVLVPDERFELVPRDDLLPDTLPEPTLAKGSNRKLGNAIQSLIKLYEDGKIFGSLTFVPALIKLAITDIVRPLKLQQADGTLNVTLYNNAINSIMPLIMQSYVLSGDYDCVAANPPYMGNRGLLPQMKEYGKIAYKHSRHDMSAMFIDRCAEFINKGGIASLVTMHGWMFLGLFEEFRLHMVNGLCLRNMAHLGARAFPEIGGEVVQTTVFSFSKKIVSGLSASFIRAVDSDGNKKVEAVKTGNRHVVCPDRFAAIEGYTFAYWLSDALLKLFESGSSLKDICDARVGLQTGNNDKFVRQWWEVDFDGILCGGRAGGWVPYNKGGGYRKWYGSIDLVVNWSENGKGIRNYTDKNGDKASYVRNEDMYFKEGITWSDISTSNLSFRIMPSGCIWDSSGHSAFSKTVDDSYAALAYCNTNIVNVLGSIINPTIHFHIGYFQRLPAPKTYPSESSDLAKRAVAISKRDWDSRETSIDFGGHNYISCDVSAAEAFICAINNSGEQVRELVEIEGCINKLFNRVLHISGEVSDSVGIESISLRVLDQHLLSKYFVSYAVGCMMGRYSLDEPGLIYANSGNVGFDPSRYTTFPADDDGIVPIMQTDWFNDDATNRVVEFIKVAWSPETLTENLKFVADSLGAKSGESPIDTIRRYLSSDFFKDHLKTYKKRPIYWLFSSGKEKAFEALVYLHRYNEGTLSRMRMEYVTPLQGRIASKIDQLGRDIDAVASTAAQNKLRKEQEKLKKQQAELVKFDEELRHYADMRIKLDLDDGVKVNYGKFGNLLAETKAITGGSDE</sequence>
<dbReference type="InterPro" id="IPR029063">
    <property type="entry name" value="SAM-dependent_MTases_sf"/>
</dbReference>
<feature type="coiled-coil region" evidence="6">
    <location>
        <begin position="1119"/>
        <end position="1146"/>
    </location>
</feature>
<evidence type="ECO:0000313" key="9">
    <source>
        <dbReference type="Proteomes" id="UP000078543"/>
    </source>
</evidence>
<evidence type="ECO:0000256" key="6">
    <source>
        <dbReference type="SAM" id="Coils"/>
    </source>
</evidence>
<dbReference type="GO" id="GO:0006304">
    <property type="term" value="P:DNA modification"/>
    <property type="evidence" value="ECO:0007669"/>
    <property type="project" value="InterPro"/>
</dbReference>
<keyword evidence="9" id="KW-1185">Reference proteome</keyword>
<evidence type="ECO:0000256" key="2">
    <source>
        <dbReference type="ARBA" id="ARBA00022603"/>
    </source>
</evidence>
<dbReference type="NCBIfam" id="NF033452">
    <property type="entry name" value="BREX_1_MTaseX"/>
    <property type="match status" value="1"/>
</dbReference>
<dbReference type="EMBL" id="LWQU01000196">
    <property type="protein sequence ID" value="OAN44502.1"/>
    <property type="molecule type" value="Genomic_DNA"/>
</dbReference>
<dbReference type="PRINTS" id="PR00507">
    <property type="entry name" value="N12N6MTFRASE"/>
</dbReference>
<dbReference type="GO" id="GO:0032259">
    <property type="term" value="P:methylation"/>
    <property type="evidence" value="ECO:0007669"/>
    <property type="project" value="UniProtKB-KW"/>
</dbReference>
<evidence type="ECO:0000256" key="4">
    <source>
        <dbReference type="ARBA" id="ARBA00022691"/>
    </source>
</evidence>
<feature type="domain" description="Type II methyltransferase M.TaqI-like" evidence="7">
    <location>
        <begin position="341"/>
        <end position="589"/>
    </location>
</feature>
<dbReference type="Proteomes" id="UP000078543">
    <property type="component" value="Unassembled WGS sequence"/>
</dbReference>
<dbReference type="STRING" id="1437059.A6A05_04890"/>
<evidence type="ECO:0000256" key="5">
    <source>
        <dbReference type="ARBA" id="ARBA00047942"/>
    </source>
</evidence>
<dbReference type="AlphaFoldDB" id="A0A178M6Y1"/>